<dbReference type="Proteomes" id="UP001204772">
    <property type="component" value="Unassembled WGS sequence"/>
</dbReference>
<proteinExistence type="predicted"/>
<dbReference type="RefSeq" id="WP_253532456.1">
    <property type="nucleotide sequence ID" value="NZ_JAMZEL010000016.1"/>
</dbReference>
<protein>
    <submittedName>
        <fullName evidence="1">Uncharacterized protein</fullName>
    </submittedName>
</protein>
<sequence length="45" mass="5352">MKKIKKYLEKIGLKSTLSGISKLEGRCTHQNQRFQRRVLFLTIFL</sequence>
<comment type="caution">
    <text evidence="1">The sequence shown here is derived from an EMBL/GenBank/DDBJ whole genome shotgun (WGS) entry which is preliminary data.</text>
</comment>
<evidence type="ECO:0000313" key="2">
    <source>
        <dbReference type="Proteomes" id="UP001204772"/>
    </source>
</evidence>
<gene>
    <name evidence="1" type="ORF">NCI00_25785</name>
</gene>
<dbReference type="EMBL" id="JAMZEL010000016">
    <property type="protein sequence ID" value="MCP1385876.1"/>
    <property type="molecule type" value="Genomic_DNA"/>
</dbReference>
<evidence type="ECO:0000313" key="1">
    <source>
        <dbReference type="EMBL" id="MCP1385876.1"/>
    </source>
</evidence>
<reference evidence="1 2" key="1">
    <citation type="submission" date="2022-06" db="EMBL/GenBank/DDBJ databases">
        <title>Runella sp. S5 genome sequencing.</title>
        <authorList>
            <person name="Park S."/>
        </authorList>
    </citation>
    <scope>NUCLEOTIDE SEQUENCE [LARGE SCALE GENOMIC DNA]</scope>
    <source>
        <strain evidence="1 2">S5</strain>
    </source>
</reference>
<organism evidence="1 2">
    <name type="scientific">Runella salmonicolor</name>
    <dbReference type="NCBI Taxonomy" id="2950278"/>
    <lineage>
        <taxon>Bacteria</taxon>
        <taxon>Pseudomonadati</taxon>
        <taxon>Bacteroidota</taxon>
        <taxon>Cytophagia</taxon>
        <taxon>Cytophagales</taxon>
        <taxon>Spirosomataceae</taxon>
        <taxon>Runella</taxon>
    </lineage>
</organism>
<accession>A0ABT1FVT4</accession>
<name>A0ABT1FVT4_9BACT</name>
<keyword evidence="2" id="KW-1185">Reference proteome</keyword>